<dbReference type="Proteomes" id="UP000472277">
    <property type="component" value="Chromosome 30"/>
</dbReference>
<protein>
    <submittedName>
        <fullName evidence="5">Eukaryotic translation initiation factor 2D</fullName>
    </submittedName>
</protein>
<dbReference type="SUPFAM" id="SSF88697">
    <property type="entry name" value="PUA domain-like"/>
    <property type="match status" value="1"/>
</dbReference>
<evidence type="ECO:0000256" key="1">
    <source>
        <dbReference type="ARBA" id="ARBA00022490"/>
    </source>
</evidence>
<keyword evidence="2" id="KW-0648">Protein biosynthesis</keyword>
<keyword evidence="1" id="KW-0963">Cytoplasm</keyword>
<proteinExistence type="predicted"/>
<dbReference type="PROSITE" id="PS50890">
    <property type="entry name" value="PUA"/>
    <property type="match status" value="1"/>
</dbReference>
<dbReference type="AlphaFoldDB" id="A0A673YCQ6"/>
<dbReference type="OMA" id="LTWANMY"/>
<dbReference type="PROSITE" id="PS50296">
    <property type="entry name" value="SUI1"/>
    <property type="match status" value="1"/>
</dbReference>
<dbReference type="InterPro" id="IPR048247">
    <property type="entry name" value="eIF2D_N"/>
</dbReference>
<organism evidence="5 6">
    <name type="scientific">Salmo trutta</name>
    <name type="common">Brown trout</name>
    <dbReference type="NCBI Taxonomy" id="8032"/>
    <lineage>
        <taxon>Eukaryota</taxon>
        <taxon>Metazoa</taxon>
        <taxon>Chordata</taxon>
        <taxon>Craniata</taxon>
        <taxon>Vertebrata</taxon>
        <taxon>Euteleostomi</taxon>
        <taxon>Actinopterygii</taxon>
        <taxon>Neopterygii</taxon>
        <taxon>Teleostei</taxon>
        <taxon>Protacanthopterygii</taxon>
        <taxon>Salmoniformes</taxon>
        <taxon>Salmonidae</taxon>
        <taxon>Salmoninae</taxon>
        <taxon>Salmo</taxon>
    </lineage>
</organism>
<feature type="region of interest" description="Disordered" evidence="3">
    <location>
        <begin position="171"/>
        <end position="202"/>
    </location>
</feature>
<dbReference type="SUPFAM" id="SSF55159">
    <property type="entry name" value="eIF1-like"/>
    <property type="match status" value="1"/>
</dbReference>
<feature type="compositionally biased region" description="Acidic residues" evidence="3">
    <location>
        <begin position="171"/>
        <end position="187"/>
    </location>
</feature>
<evidence type="ECO:0000313" key="6">
    <source>
        <dbReference type="Proteomes" id="UP000472277"/>
    </source>
</evidence>
<dbReference type="InterPro" id="IPR015947">
    <property type="entry name" value="PUA-like_sf"/>
</dbReference>
<dbReference type="FunFam" id="3.10.400.20:FF:000002">
    <property type="entry name" value="Eukaryotic translation initiation factor 2D"/>
    <property type="match status" value="1"/>
</dbReference>
<name>A0A673YCQ6_SALTR</name>
<dbReference type="InterPro" id="IPR041366">
    <property type="entry name" value="Pre-PUA"/>
</dbReference>
<dbReference type="Pfam" id="PF01253">
    <property type="entry name" value="SUI1"/>
    <property type="match status" value="1"/>
</dbReference>
<dbReference type="InterPro" id="IPR001950">
    <property type="entry name" value="SUI1"/>
</dbReference>
<dbReference type="Pfam" id="PF26292">
    <property type="entry name" value="PUA_elF2D"/>
    <property type="match status" value="1"/>
</dbReference>
<dbReference type="Ensembl" id="ENSSTUT00000033769.1">
    <property type="protein sequence ID" value="ENSSTUP00000032313.1"/>
    <property type="gene ID" value="ENSSTUG00000013871.1"/>
</dbReference>
<dbReference type="Pfam" id="PF17832">
    <property type="entry name" value="Pre-PUA"/>
    <property type="match status" value="1"/>
</dbReference>
<dbReference type="InterPro" id="IPR048248">
    <property type="entry name" value="PUA_eIF2d-like"/>
</dbReference>
<evidence type="ECO:0000256" key="3">
    <source>
        <dbReference type="SAM" id="MobiDB-lite"/>
    </source>
</evidence>
<dbReference type="CDD" id="cd11610">
    <property type="entry name" value="eIF2D_N"/>
    <property type="match status" value="1"/>
</dbReference>
<evidence type="ECO:0000313" key="5">
    <source>
        <dbReference type="Ensembl" id="ENSSTUP00000032313.1"/>
    </source>
</evidence>
<feature type="domain" description="SUI1" evidence="4">
    <location>
        <begin position="293"/>
        <end position="353"/>
    </location>
</feature>
<evidence type="ECO:0000256" key="2">
    <source>
        <dbReference type="ARBA" id="ARBA00022540"/>
    </source>
</evidence>
<dbReference type="PANTHER" id="PTHR12217">
    <property type="entry name" value="EUKARYOTIC TRANSLATION INITIATION FACTOR 2D"/>
    <property type="match status" value="1"/>
</dbReference>
<dbReference type="InterPro" id="IPR039757">
    <property type="entry name" value="EIF2D"/>
</dbReference>
<dbReference type="CDD" id="cd21156">
    <property type="entry name" value="PUA_eIF2d-like"/>
    <property type="match status" value="1"/>
</dbReference>
<dbReference type="InParanoid" id="A0A673YCQ6"/>
<keyword evidence="6" id="KW-1185">Reference proteome</keyword>
<dbReference type="Gene3D" id="3.10.400.20">
    <property type="match status" value="1"/>
</dbReference>
<accession>A0A673YCQ6</accession>
<dbReference type="InterPro" id="IPR036877">
    <property type="entry name" value="SUI1_dom_sf"/>
</dbReference>
<dbReference type="GO" id="GO:0003743">
    <property type="term" value="F:translation initiation factor activity"/>
    <property type="evidence" value="ECO:0007669"/>
    <property type="project" value="UniProtKB-KW"/>
</dbReference>
<dbReference type="GO" id="GO:0001731">
    <property type="term" value="P:formation of translation preinitiation complex"/>
    <property type="evidence" value="ECO:0007669"/>
    <property type="project" value="InterPro"/>
</dbReference>
<dbReference type="PANTHER" id="PTHR12217:SF4">
    <property type="entry name" value="EUKARYOTIC TRANSLATION INITIATION FACTOR 2D"/>
    <property type="match status" value="1"/>
</dbReference>
<evidence type="ECO:0000259" key="4">
    <source>
        <dbReference type="PROSITE" id="PS50296"/>
    </source>
</evidence>
<keyword evidence="2" id="KW-0396">Initiation factor</keyword>
<sequence length="369" mass="41065">LRRKLEDDISTTFPSLSAVELSELVPNKEELNVVKIYAHKGDAVTLYVLHKNPVFFELEKRVYPTVYKLWRYPHVLPAFTTWPPVLQKLAGGADLMLPGVVVPPSGIPEVKKGDFCAVKVVSNRAPVAVEMQVLGMKGRGVSIFHTYMDNKAGPPSIPDVDTEGFKAMYGEEEEDDEQATEGGEEEPCPNPEDPRSPHLPAIANNPSATARLYLRCILFPLIILEMFLQLDWSPPEARTCLYKVPQLIVQVRANTNHDASSCVHRTLDKMQHCHQLVFPGQPPIVKKGHIEPIDISVASRSSNKQVTMINNLEGYGVDPMAVLLALQHRVQASSALNSVPGSKDRVLVQMQGNWYIQGLDKVQKPEKKK</sequence>
<reference evidence="5" key="2">
    <citation type="submission" date="2025-09" db="UniProtKB">
        <authorList>
            <consortium name="Ensembl"/>
        </authorList>
    </citation>
    <scope>IDENTIFICATION</scope>
</reference>
<dbReference type="GeneTree" id="ENSGT00550000074865"/>
<reference evidence="5" key="1">
    <citation type="submission" date="2025-08" db="UniProtKB">
        <authorList>
            <consortium name="Ensembl"/>
        </authorList>
    </citation>
    <scope>IDENTIFICATION</scope>
</reference>